<reference evidence="4" key="1">
    <citation type="submission" date="2007-07" db="EMBL/GenBank/DDBJ databases">
        <title>PCAP assembly of the Caenorhabditis remanei genome.</title>
        <authorList>
            <consortium name="The Caenorhabditis remanei Sequencing Consortium"/>
            <person name="Wilson R.K."/>
        </authorList>
    </citation>
    <scope>NUCLEOTIDE SEQUENCE [LARGE SCALE GENOMIC DNA]</scope>
    <source>
        <strain evidence="4">PB4641</strain>
    </source>
</reference>
<dbReference type="AlphaFoldDB" id="E3NPN4"/>
<dbReference type="InterPro" id="IPR050879">
    <property type="entry name" value="Acyltransferase_3"/>
</dbReference>
<dbReference type="PANTHER" id="PTHR23028:SF118">
    <property type="entry name" value="ACYL_TRANSF_3 DOMAIN-CONTAINING PROTEIN"/>
    <property type="match status" value="1"/>
</dbReference>
<dbReference type="EMBL" id="DS269403">
    <property type="protein sequence ID" value="EFP13591.1"/>
    <property type="molecule type" value="Genomic_DNA"/>
</dbReference>
<evidence type="ECO:0000313" key="5">
    <source>
        <dbReference type="Proteomes" id="UP000008281"/>
    </source>
</evidence>
<feature type="domain" description="Acyltransferase 3" evidence="2">
    <location>
        <begin position="9"/>
        <end position="330"/>
    </location>
</feature>
<feature type="transmembrane region" description="Helical" evidence="1">
    <location>
        <begin position="315"/>
        <end position="333"/>
    </location>
</feature>
<dbReference type="Proteomes" id="UP000008281">
    <property type="component" value="Unassembled WGS sequence"/>
</dbReference>
<feature type="transmembrane region" description="Helical" evidence="1">
    <location>
        <begin position="720"/>
        <end position="743"/>
    </location>
</feature>
<name>E3NPN4_CAERE</name>
<feature type="transmembrane region" description="Helical" evidence="1">
    <location>
        <begin position="12"/>
        <end position="28"/>
    </location>
</feature>
<organism evidence="5">
    <name type="scientific">Caenorhabditis remanei</name>
    <name type="common">Caenorhabditis vulgaris</name>
    <dbReference type="NCBI Taxonomy" id="31234"/>
    <lineage>
        <taxon>Eukaryota</taxon>
        <taxon>Metazoa</taxon>
        <taxon>Ecdysozoa</taxon>
        <taxon>Nematoda</taxon>
        <taxon>Chromadorea</taxon>
        <taxon>Rhabditida</taxon>
        <taxon>Rhabditina</taxon>
        <taxon>Rhabditomorpha</taxon>
        <taxon>Rhabditoidea</taxon>
        <taxon>Rhabditidae</taxon>
        <taxon>Peloderinae</taxon>
        <taxon>Caenorhabditis</taxon>
    </lineage>
</organism>
<feature type="domain" description="SGNH" evidence="3">
    <location>
        <begin position="426"/>
        <end position="664"/>
    </location>
</feature>
<dbReference type="OMA" id="SKCEMID"/>
<gene>
    <name evidence="4" type="ORF">CRE_24311</name>
</gene>
<keyword evidence="5" id="KW-1185">Reference proteome</keyword>
<dbReference type="InParanoid" id="E3NPN4"/>
<protein>
    <recommendedName>
        <fullName evidence="6">Acyl_transf_3 domain-containing protein</fullName>
    </recommendedName>
</protein>
<dbReference type="PANTHER" id="PTHR23028">
    <property type="entry name" value="ACETYLTRANSFERASE"/>
    <property type="match status" value="1"/>
</dbReference>
<dbReference type="InterPro" id="IPR043968">
    <property type="entry name" value="SGNH"/>
</dbReference>
<accession>E3NPN4</accession>
<dbReference type="GO" id="GO:0016747">
    <property type="term" value="F:acyltransferase activity, transferring groups other than amino-acyl groups"/>
    <property type="evidence" value="ECO:0007669"/>
    <property type="project" value="InterPro"/>
</dbReference>
<sequence length="1038" mass="120837">MSPSKKRLDLQGIRGFAIISVLLFHFFPNQFPNGYLGVDQFFVLSGFLMCMLLTKTENLSIFSILTIFYSRRFKRILPLYLLVIFITVIALYSIYPSTSILLNQSSANKALLFLSNRAQTGDEDYYKKLSVAMDLFTHTWSLSVEIQFYFIVPFIFLIGNSLDTSTKSVYCVISFSYSTISSQHVAFNSVFARIWQFLIGMIAFMISTPFGYSSELMNSKEDGEDERDSMNVSDTLSKFLLMISMLIILVYPDVLPSSITRPLFTLFTGILMLFSIDDLFLCNRVLTYIGDISYSLYLIHWPVYAFVKLNYGEEYYALSTGLLLSILLAILFFETYEKWYLSISNINVSALIIVLFILNVALVNKDAAQDQFFMRQISSNSTFKMDGVYENMTIEDAERMNNIWNKYDLLMMIEPGCIKRTPNHNRWCDFRSHVNDIKQVVEGENGEFKIALFGNSYTMNHHKMVIQECRKQAFNISMYSEKGCEPLAADPEDPNCVEKLNEFVEYIKDSNPDYAFMFTRFFIINEPFSNNKTNLEQDRTYLEMRKQLKQFLPFIKKKLYILDSIPRVIADNVDTIVKNLKSGKTIEEISKTLIGSDGYERGRIRHSALVKECGNKCELIDYLPLFWNKTINMVQYFDERGFSYFNSLYHLSPHGIEHVRPIYNKICSIVLSVFNLFYEYLFRFDQRFHSGFDDLTWLLKHSTSERLIPMLLSESKSFRWFFKLLNISITILVITLFLINFILTRGDVIQETVYTSNTPNLTRLDGVLPNMTYDDADRLNTYWTQTDLNGLIEPGCINRTNGKVWCDFEEKGKDFKIAIFGNSLTFNHHKMFLQECRHRAYNVTMYSECGCEPLAALPDEDHCKRHLLDFVDFLESAKPDYAFIFTRFFATGSPFENNNTDLEIDSTYKEMINQIDQFTPHIKKKLYILDAFPRTNSQYTLEVAKDLKNGRKLEEIYREIVQVDTYKLARFRTESMVKKCGSKCELIDYEPLLFNQTANRFEFFDSKGFLYFTGANHLSAHGMELVRPIFSELCNKLS</sequence>
<evidence type="ECO:0000259" key="2">
    <source>
        <dbReference type="Pfam" id="PF01757"/>
    </source>
</evidence>
<dbReference type="Pfam" id="PF01757">
    <property type="entry name" value="Acyl_transf_3"/>
    <property type="match status" value="1"/>
</dbReference>
<dbReference type="InterPro" id="IPR002656">
    <property type="entry name" value="Acyl_transf_3_dom"/>
</dbReference>
<dbReference type="GO" id="GO:0016020">
    <property type="term" value="C:membrane"/>
    <property type="evidence" value="ECO:0007669"/>
    <property type="project" value="TreeGrafter"/>
</dbReference>
<feature type="transmembrane region" description="Helical" evidence="1">
    <location>
        <begin position="285"/>
        <end position="303"/>
    </location>
</feature>
<dbReference type="Pfam" id="PF19040">
    <property type="entry name" value="SGNH"/>
    <property type="match status" value="2"/>
</dbReference>
<evidence type="ECO:0000259" key="3">
    <source>
        <dbReference type="Pfam" id="PF19040"/>
    </source>
</evidence>
<dbReference type="GO" id="GO:0000271">
    <property type="term" value="P:polysaccharide biosynthetic process"/>
    <property type="evidence" value="ECO:0007669"/>
    <property type="project" value="TreeGrafter"/>
</dbReference>
<dbReference type="OrthoDB" id="10061508at2759"/>
<proteinExistence type="predicted"/>
<feature type="transmembrane region" description="Helical" evidence="1">
    <location>
        <begin position="135"/>
        <end position="157"/>
    </location>
</feature>
<feature type="transmembrane region" description="Helical" evidence="1">
    <location>
        <begin position="340"/>
        <end position="362"/>
    </location>
</feature>
<feature type="transmembrane region" description="Helical" evidence="1">
    <location>
        <begin position="258"/>
        <end position="276"/>
    </location>
</feature>
<keyword evidence="1" id="KW-0472">Membrane</keyword>
<dbReference type="eggNOG" id="ENOG502SGA9">
    <property type="taxonomic scope" value="Eukaryota"/>
</dbReference>
<feature type="transmembrane region" description="Helical" evidence="1">
    <location>
        <begin position="193"/>
        <end position="214"/>
    </location>
</feature>
<feature type="transmembrane region" description="Helical" evidence="1">
    <location>
        <begin position="75"/>
        <end position="95"/>
    </location>
</feature>
<keyword evidence="1" id="KW-1133">Transmembrane helix</keyword>
<feature type="transmembrane region" description="Helical" evidence="1">
    <location>
        <begin position="235"/>
        <end position="252"/>
    </location>
</feature>
<feature type="domain" description="SGNH" evidence="3">
    <location>
        <begin position="802"/>
        <end position="1031"/>
    </location>
</feature>
<dbReference type="STRING" id="31234.E3NPN4"/>
<dbReference type="HOGENOM" id="CLU_005679_12_1_1"/>
<keyword evidence="1" id="KW-0812">Transmembrane</keyword>
<evidence type="ECO:0000256" key="1">
    <source>
        <dbReference type="SAM" id="Phobius"/>
    </source>
</evidence>
<evidence type="ECO:0008006" key="6">
    <source>
        <dbReference type="Google" id="ProtNLM"/>
    </source>
</evidence>
<evidence type="ECO:0000313" key="4">
    <source>
        <dbReference type="EMBL" id="EFP13591.1"/>
    </source>
</evidence>